<dbReference type="EMBL" id="FOCV01000002">
    <property type="protein sequence ID" value="SEN11465.1"/>
    <property type="molecule type" value="Genomic_DNA"/>
</dbReference>
<dbReference type="Proteomes" id="UP000198939">
    <property type="component" value="Unassembled WGS sequence"/>
</dbReference>
<dbReference type="AlphaFoldDB" id="A0A1H8DWB2"/>
<reference evidence="2 4" key="3">
    <citation type="submission" date="2016-10" db="EMBL/GenBank/DDBJ databases">
        <authorList>
            <person name="Varghese N."/>
            <person name="Submissions S."/>
        </authorList>
    </citation>
    <scope>NUCLEOTIDE SEQUENCE [LARGE SCALE GENOMIC DNA]</scope>
    <source>
        <strain evidence="2 4">CGMCC 1.7071</strain>
    </source>
</reference>
<name>A0A1H8DWB2_9HYPH</name>
<evidence type="ECO:0000313" key="1">
    <source>
        <dbReference type="EMBL" id="SEH54023.1"/>
    </source>
</evidence>
<evidence type="ECO:0000313" key="2">
    <source>
        <dbReference type="EMBL" id="SEN11465.1"/>
    </source>
</evidence>
<gene>
    <name evidence="1" type="ORF">RTCCBAU85039_1036</name>
    <name evidence="2" type="ORF">SAMN05216228_1002215</name>
</gene>
<dbReference type="STRING" id="501024.RTCCBAU85039_1036"/>
<dbReference type="SUPFAM" id="SSF159894">
    <property type="entry name" value="YgaC/TfoX-N like"/>
    <property type="match status" value="1"/>
</dbReference>
<reference evidence="3" key="2">
    <citation type="submission" date="2016-10" db="EMBL/GenBank/DDBJ databases">
        <authorList>
            <person name="Wibberg D."/>
        </authorList>
    </citation>
    <scope>NUCLEOTIDE SEQUENCE [LARGE SCALE GENOMIC DNA]</scope>
</reference>
<dbReference type="EMBL" id="FNXB01000004">
    <property type="protein sequence ID" value="SEH54023.1"/>
    <property type="molecule type" value="Genomic_DNA"/>
</dbReference>
<evidence type="ECO:0000313" key="4">
    <source>
        <dbReference type="Proteomes" id="UP000198939"/>
    </source>
</evidence>
<organism evidence="1 3">
    <name type="scientific">Rhizobium tibeticum</name>
    <dbReference type="NCBI Taxonomy" id="501024"/>
    <lineage>
        <taxon>Bacteria</taxon>
        <taxon>Pseudomonadati</taxon>
        <taxon>Pseudomonadota</taxon>
        <taxon>Alphaproteobacteria</taxon>
        <taxon>Hyphomicrobiales</taxon>
        <taxon>Rhizobiaceae</taxon>
        <taxon>Rhizobium/Agrobacterium group</taxon>
        <taxon>Rhizobium</taxon>
    </lineage>
</organism>
<sequence length="99" mass="10369">MARDVGLEELLREELGTISGLSEKPMFGGRAFLLDGNLLCGAREDGMLVRLGKGKDGWALGLPGAAQMLSAAAPCRVGSGSEPTSMAMTICGTVFWRPL</sequence>
<accession>A0A1H8DWB2</accession>
<proteinExistence type="predicted"/>
<evidence type="ECO:0000313" key="3">
    <source>
        <dbReference type="Proteomes" id="UP000183063"/>
    </source>
</evidence>
<keyword evidence="4" id="KW-1185">Reference proteome</keyword>
<reference evidence="1" key="1">
    <citation type="submission" date="2016-10" db="EMBL/GenBank/DDBJ databases">
        <authorList>
            <person name="de Groot N.N."/>
        </authorList>
    </citation>
    <scope>NUCLEOTIDE SEQUENCE [LARGE SCALE GENOMIC DNA]</scope>
    <source>
        <strain evidence="1">CCBAU85039</strain>
    </source>
</reference>
<evidence type="ECO:0008006" key="5">
    <source>
        <dbReference type="Google" id="ProtNLM"/>
    </source>
</evidence>
<protein>
    <recommendedName>
        <fullName evidence="5">TfoX N-terminal domain-containing protein</fullName>
    </recommendedName>
</protein>
<dbReference type="Proteomes" id="UP000183063">
    <property type="component" value="Unassembled WGS sequence"/>
</dbReference>